<dbReference type="EMBL" id="JBHUGH010000003">
    <property type="protein sequence ID" value="MFD1911727.1"/>
    <property type="molecule type" value="Genomic_DNA"/>
</dbReference>
<organism evidence="4 5">
    <name type="scientific">Halodurantibacterium flavum</name>
    <dbReference type="NCBI Taxonomy" id="1382802"/>
    <lineage>
        <taxon>Bacteria</taxon>
        <taxon>Pseudomonadati</taxon>
        <taxon>Pseudomonadota</taxon>
        <taxon>Alphaproteobacteria</taxon>
        <taxon>Rhodobacterales</taxon>
        <taxon>Paracoccaceae</taxon>
        <taxon>Halodurantibacterium</taxon>
    </lineage>
</organism>
<sequence>MIRPATPADGAAVAELWNPVIRDTLVTFTTQLHAAGDVERMIAGKQEAGLPFLVAQAGDAVLGFASYGPFRNGPGYRYTMEHTVILAPEGRGRGIGRAIMQRLEDHARTGGVHSLIGGISAANPAGRAFHAALGYLEVAVLPEVGYKWGQWLDLVLMQKKL</sequence>
<dbReference type="GO" id="GO:0016746">
    <property type="term" value="F:acyltransferase activity"/>
    <property type="evidence" value="ECO:0007669"/>
    <property type="project" value="UniProtKB-KW"/>
</dbReference>
<dbReference type="InterPro" id="IPR016181">
    <property type="entry name" value="Acyl_CoA_acyltransferase"/>
</dbReference>
<proteinExistence type="predicted"/>
<evidence type="ECO:0000256" key="1">
    <source>
        <dbReference type="ARBA" id="ARBA00022679"/>
    </source>
</evidence>
<dbReference type="InterPro" id="IPR000182">
    <property type="entry name" value="GNAT_dom"/>
</dbReference>
<evidence type="ECO:0000313" key="4">
    <source>
        <dbReference type="EMBL" id="MFD1911727.1"/>
    </source>
</evidence>
<evidence type="ECO:0000313" key="5">
    <source>
        <dbReference type="Proteomes" id="UP001597353"/>
    </source>
</evidence>
<dbReference type="Gene3D" id="3.40.630.30">
    <property type="match status" value="1"/>
</dbReference>
<evidence type="ECO:0000259" key="3">
    <source>
        <dbReference type="PROSITE" id="PS51186"/>
    </source>
</evidence>
<dbReference type="EC" id="2.3.-.-" evidence="4"/>
<protein>
    <submittedName>
        <fullName evidence="4">GNAT family N-acetyltransferase</fullName>
        <ecNumber evidence="4">2.3.-.-</ecNumber>
    </submittedName>
</protein>
<accession>A0ABW4S442</accession>
<dbReference type="SUPFAM" id="SSF55729">
    <property type="entry name" value="Acyl-CoA N-acyltransferases (Nat)"/>
    <property type="match status" value="1"/>
</dbReference>
<dbReference type="PANTHER" id="PTHR43072:SF23">
    <property type="entry name" value="UPF0039 PROTEIN C11D3.02C"/>
    <property type="match status" value="1"/>
</dbReference>
<reference evidence="5" key="1">
    <citation type="journal article" date="2019" name="Int. J. Syst. Evol. Microbiol.">
        <title>The Global Catalogue of Microorganisms (GCM) 10K type strain sequencing project: providing services to taxonomists for standard genome sequencing and annotation.</title>
        <authorList>
            <consortium name="The Broad Institute Genomics Platform"/>
            <consortium name="The Broad Institute Genome Sequencing Center for Infectious Disease"/>
            <person name="Wu L."/>
            <person name="Ma J."/>
        </authorList>
    </citation>
    <scope>NUCLEOTIDE SEQUENCE [LARGE SCALE GENOMIC DNA]</scope>
    <source>
        <strain evidence="5">CGMCC 4.7242</strain>
    </source>
</reference>
<dbReference type="PROSITE" id="PS51186">
    <property type="entry name" value="GNAT"/>
    <property type="match status" value="1"/>
</dbReference>
<dbReference type="CDD" id="cd04301">
    <property type="entry name" value="NAT_SF"/>
    <property type="match status" value="1"/>
</dbReference>
<keyword evidence="5" id="KW-1185">Reference proteome</keyword>
<keyword evidence="2 4" id="KW-0012">Acyltransferase</keyword>
<name>A0ABW4S442_9RHOB</name>
<dbReference type="RefSeq" id="WP_390260132.1">
    <property type="nucleotide sequence ID" value="NZ_JBHUGH010000003.1"/>
</dbReference>
<feature type="domain" description="N-acetyltransferase" evidence="3">
    <location>
        <begin position="1"/>
        <end position="161"/>
    </location>
</feature>
<dbReference type="Proteomes" id="UP001597353">
    <property type="component" value="Unassembled WGS sequence"/>
</dbReference>
<dbReference type="Pfam" id="PF00583">
    <property type="entry name" value="Acetyltransf_1"/>
    <property type="match status" value="1"/>
</dbReference>
<dbReference type="PANTHER" id="PTHR43072">
    <property type="entry name" value="N-ACETYLTRANSFERASE"/>
    <property type="match status" value="1"/>
</dbReference>
<keyword evidence="1 4" id="KW-0808">Transferase</keyword>
<comment type="caution">
    <text evidence="4">The sequence shown here is derived from an EMBL/GenBank/DDBJ whole genome shotgun (WGS) entry which is preliminary data.</text>
</comment>
<gene>
    <name evidence="4" type="ORF">ACFSGJ_05785</name>
</gene>
<evidence type="ECO:0000256" key="2">
    <source>
        <dbReference type="ARBA" id="ARBA00023315"/>
    </source>
</evidence>